<name>A0A4Q2K0F0_9ACTN</name>
<evidence type="ECO:0000256" key="2">
    <source>
        <dbReference type="ARBA" id="ARBA00023186"/>
    </source>
</evidence>
<dbReference type="Gene3D" id="3.30.260.10">
    <property type="entry name" value="TCP-1-like chaperonin intermediate domain"/>
    <property type="match status" value="1"/>
</dbReference>
<dbReference type="InterPro" id="IPR027413">
    <property type="entry name" value="GROEL-like_equatorial_sf"/>
</dbReference>
<organism evidence="5 6">
    <name type="scientific">Senegalimassilia faecalis</name>
    <dbReference type="NCBI Taxonomy" id="2509433"/>
    <lineage>
        <taxon>Bacteria</taxon>
        <taxon>Bacillati</taxon>
        <taxon>Actinomycetota</taxon>
        <taxon>Coriobacteriia</taxon>
        <taxon>Coriobacteriales</taxon>
        <taxon>Coriobacteriaceae</taxon>
        <taxon>Senegalimassilia</taxon>
    </lineage>
</organism>
<comment type="caution">
    <text evidence="5">The sequence shown here is derived from an EMBL/GenBank/DDBJ whole genome shotgun (WGS) entry which is preliminary data.</text>
</comment>
<comment type="similarity">
    <text evidence="1 3">Belongs to the chaperonin (HSP60) family.</text>
</comment>
<dbReference type="Proteomes" id="UP000293345">
    <property type="component" value="Unassembled WGS sequence"/>
</dbReference>
<dbReference type="InterPro" id="IPR001844">
    <property type="entry name" value="Cpn60/GroEL"/>
</dbReference>
<evidence type="ECO:0000313" key="6">
    <source>
        <dbReference type="Proteomes" id="UP000293345"/>
    </source>
</evidence>
<comment type="function">
    <text evidence="4">Together with its co-chaperonin GroES, plays an essential role in assisting protein folding. The GroEL-GroES system forms a nano-cage that allows encapsulation of the non-native substrate proteins and provides a physical environment optimized to promote and accelerate protein folding.</text>
</comment>
<dbReference type="GO" id="GO:0005524">
    <property type="term" value="F:ATP binding"/>
    <property type="evidence" value="ECO:0007669"/>
    <property type="project" value="InterPro"/>
</dbReference>
<dbReference type="InterPro" id="IPR027410">
    <property type="entry name" value="TCP-1-like_intermed_sf"/>
</dbReference>
<comment type="subunit">
    <text evidence="4">Forms a cylinder of 14 subunits composed of two heptameric rings stacked back-to-back. Interacts with the co-chaperonin GroES.</text>
</comment>
<dbReference type="GO" id="GO:0009408">
    <property type="term" value="P:response to heat"/>
    <property type="evidence" value="ECO:0007669"/>
    <property type="project" value="UniProtKB-ARBA"/>
</dbReference>
<dbReference type="Pfam" id="PF00118">
    <property type="entry name" value="Cpn60_TCP1"/>
    <property type="match status" value="1"/>
</dbReference>
<dbReference type="PANTHER" id="PTHR45633">
    <property type="entry name" value="60 KDA HEAT SHOCK PROTEIN, MITOCHONDRIAL"/>
    <property type="match status" value="1"/>
</dbReference>
<reference evidence="5 6" key="1">
    <citation type="submission" date="2019-01" db="EMBL/GenBank/DDBJ databases">
        <title>Senegalimassilia sp. nov. KGMB04484 isolated human feces.</title>
        <authorList>
            <person name="Han K.-I."/>
            <person name="Kim J.-S."/>
            <person name="Lee K.C."/>
            <person name="Suh M.K."/>
            <person name="Eom M.K."/>
            <person name="Lee J.H."/>
            <person name="Park S.-H."/>
            <person name="Kang S.W."/>
            <person name="Park J.-E."/>
            <person name="Oh B.S."/>
            <person name="Yu S.Y."/>
            <person name="Choi S.-H."/>
            <person name="Lee D.H."/>
            <person name="Yoon H."/>
            <person name="Kim B.-Y."/>
            <person name="Lee J.H."/>
            <person name="Lee J.-S."/>
        </authorList>
    </citation>
    <scope>NUCLEOTIDE SEQUENCE [LARGE SCALE GENOMIC DNA]</scope>
    <source>
        <strain evidence="5 6">KGMB04484</strain>
    </source>
</reference>
<dbReference type="GO" id="GO:0140662">
    <property type="term" value="F:ATP-dependent protein folding chaperone"/>
    <property type="evidence" value="ECO:0007669"/>
    <property type="project" value="InterPro"/>
</dbReference>
<dbReference type="InterPro" id="IPR002423">
    <property type="entry name" value="Cpn60/GroEL/TCP-1"/>
</dbReference>
<dbReference type="PRINTS" id="PR00298">
    <property type="entry name" value="CHAPERONIN60"/>
</dbReference>
<evidence type="ECO:0000256" key="4">
    <source>
        <dbReference type="RuleBase" id="RU000419"/>
    </source>
</evidence>
<dbReference type="Gene3D" id="1.10.560.10">
    <property type="entry name" value="GroEL-like equatorial domain"/>
    <property type="match status" value="1"/>
</dbReference>
<dbReference type="EMBL" id="SDPW01000001">
    <property type="protein sequence ID" value="RXZ53750.1"/>
    <property type="molecule type" value="Genomic_DNA"/>
</dbReference>
<evidence type="ECO:0000256" key="1">
    <source>
        <dbReference type="ARBA" id="ARBA00006607"/>
    </source>
</evidence>
<dbReference type="RefSeq" id="WP_129423441.1">
    <property type="nucleotide sequence ID" value="NZ_SDPW01000001.1"/>
</dbReference>
<dbReference type="AlphaFoldDB" id="A0A4Q2K0F0"/>
<dbReference type="NCBIfam" id="NF009489">
    <property type="entry name" value="PRK12851.1"/>
    <property type="match status" value="1"/>
</dbReference>
<keyword evidence="2" id="KW-0143">Chaperone</keyword>
<evidence type="ECO:0000313" key="5">
    <source>
        <dbReference type="EMBL" id="RXZ53750.1"/>
    </source>
</evidence>
<dbReference type="CDD" id="cd03344">
    <property type="entry name" value="GroEL"/>
    <property type="match status" value="1"/>
</dbReference>
<dbReference type="NCBIfam" id="NF000592">
    <property type="entry name" value="PRK00013.1"/>
    <property type="match status" value="1"/>
</dbReference>
<dbReference type="NCBIfam" id="TIGR02348">
    <property type="entry name" value="GroEL"/>
    <property type="match status" value="1"/>
</dbReference>
<accession>A0A4Q2K0F0</accession>
<dbReference type="GO" id="GO:0042026">
    <property type="term" value="P:protein refolding"/>
    <property type="evidence" value="ECO:0007669"/>
    <property type="project" value="InterPro"/>
</dbReference>
<dbReference type="SUPFAM" id="SSF54849">
    <property type="entry name" value="GroEL-intermediate domain like"/>
    <property type="match status" value="1"/>
</dbReference>
<sequence>MAKEISYDNETREKLAAGVAKLADTVRVTIGPKGRYVGVTKEGERHPYVSNDGATVAAHVGSRDRVEKMGLQVVREAATAANNEAGDGTSTATLLADAIVREGVRYVTAGNDPLALRRGIQKAADVASDALLKSATQVTTREQMAEIATVSSGDPEIGNTIAEALDEIGQDGVISVEKSTKFGISLDVKKGMLFDRGFISPYMADDMGKMTGELEQPYIFITDQRLADNFKDVVPVLEEVMQTGHPLLIVADDVRGESLNSLLMNRQRGTLISAAVVAPGAEERRKAELEDMAILTGGEVITPDRGLTLADAKKSMLGRAASVQITKDRTLIIGGKGKQEAIDQRCEAIRNELKRPHSDYELDVMRERLAKLSGGIAVMSVGAATESEMNEMRSRIQDALRATRSAASQGLLAGGGVALIQASKALDQVEVASDEEKFGVDILRKALEEPMRALCSNAGYNGDVEVAKALEAEPGYGLDCETGKYGNMISMGVADPAKVTVTALQAAASVAGLILITNCSITEADKKDEEAEEK</sequence>
<dbReference type="Gene3D" id="3.50.7.10">
    <property type="entry name" value="GroEL"/>
    <property type="match status" value="1"/>
</dbReference>
<evidence type="ECO:0000256" key="3">
    <source>
        <dbReference type="RuleBase" id="RU000418"/>
    </source>
</evidence>
<dbReference type="SUPFAM" id="SSF52029">
    <property type="entry name" value="GroEL apical domain-like"/>
    <property type="match status" value="1"/>
</dbReference>
<dbReference type="NCBIfam" id="NF009488">
    <property type="entry name" value="PRK12850.1"/>
    <property type="match status" value="1"/>
</dbReference>
<keyword evidence="6" id="KW-1185">Reference proteome</keyword>
<dbReference type="OrthoDB" id="9766614at2"/>
<gene>
    <name evidence="5" type="primary">groL</name>
    <name evidence="5" type="ORF">ET524_04025</name>
</gene>
<dbReference type="SUPFAM" id="SSF48592">
    <property type="entry name" value="GroEL equatorial domain-like"/>
    <property type="match status" value="1"/>
</dbReference>
<dbReference type="NCBIfam" id="NF009487">
    <property type="entry name" value="PRK12849.1"/>
    <property type="match status" value="1"/>
</dbReference>
<dbReference type="FunFam" id="3.50.7.10:FF:000001">
    <property type="entry name" value="60 kDa chaperonin"/>
    <property type="match status" value="1"/>
</dbReference>
<dbReference type="InterPro" id="IPR027409">
    <property type="entry name" value="GroEL-like_apical_dom_sf"/>
</dbReference>
<proteinExistence type="inferred from homology"/>
<protein>
    <recommendedName>
        <fullName evidence="4">60 kDa chaperonin</fullName>
    </recommendedName>
</protein>